<sequence length="236" mass="25981">MDRTANPAILAAEGLLFLSASDVPIARQPTPRPLTVEEIKEYIQMYATVASNAAYKAGFDGFEVHAANGYFLDQFLHDASNIRSDKMSHWRRTRIKGLLRLSVTKTSYFGGKNDELVLCAGKAGDIHIWDQESGTLPQYIPPAQQNGDLTCITWNRAADDPFMFATGSHDGGVRIWTQPEDTPDVDELEEGEGEGDGAEPVRSASPFDIERTDSPLTQAEFDALEVLRRQDSTAST</sequence>
<dbReference type="OrthoDB" id="972532at2759"/>
<organism evidence="3 4">
    <name type="scientific">Mycena venus</name>
    <dbReference type="NCBI Taxonomy" id="2733690"/>
    <lineage>
        <taxon>Eukaryota</taxon>
        <taxon>Fungi</taxon>
        <taxon>Dikarya</taxon>
        <taxon>Basidiomycota</taxon>
        <taxon>Agaricomycotina</taxon>
        <taxon>Agaricomycetes</taxon>
        <taxon>Agaricomycetidae</taxon>
        <taxon>Agaricales</taxon>
        <taxon>Marasmiineae</taxon>
        <taxon>Mycenaceae</taxon>
        <taxon>Mycena</taxon>
    </lineage>
</organism>
<dbReference type="EMBL" id="JACAZI010000005">
    <property type="protein sequence ID" value="KAF7360480.1"/>
    <property type="molecule type" value="Genomic_DNA"/>
</dbReference>
<dbReference type="AlphaFoldDB" id="A0A8H6YFZ7"/>
<dbReference type="Pfam" id="PF00724">
    <property type="entry name" value="Oxidored_FMN"/>
    <property type="match status" value="1"/>
</dbReference>
<dbReference type="PANTHER" id="PTHR22893">
    <property type="entry name" value="NADH OXIDOREDUCTASE-RELATED"/>
    <property type="match status" value="1"/>
</dbReference>
<evidence type="ECO:0000313" key="3">
    <source>
        <dbReference type="EMBL" id="KAF7360480.1"/>
    </source>
</evidence>
<feature type="compositionally biased region" description="Basic and acidic residues" evidence="1">
    <location>
        <begin position="225"/>
        <end position="236"/>
    </location>
</feature>
<comment type="caution">
    <text evidence="3">The sequence shown here is derived from an EMBL/GenBank/DDBJ whole genome shotgun (WGS) entry which is preliminary data.</text>
</comment>
<reference evidence="3" key="1">
    <citation type="submission" date="2020-05" db="EMBL/GenBank/DDBJ databases">
        <title>Mycena genomes resolve the evolution of fungal bioluminescence.</title>
        <authorList>
            <person name="Tsai I.J."/>
        </authorList>
    </citation>
    <scope>NUCLEOTIDE SEQUENCE</scope>
    <source>
        <strain evidence="3">CCC161011</strain>
    </source>
</reference>
<evidence type="ECO:0000313" key="4">
    <source>
        <dbReference type="Proteomes" id="UP000620124"/>
    </source>
</evidence>
<dbReference type="Gene3D" id="3.20.20.70">
    <property type="entry name" value="Aldolase class I"/>
    <property type="match status" value="1"/>
</dbReference>
<dbReference type="Proteomes" id="UP000620124">
    <property type="component" value="Unassembled WGS sequence"/>
</dbReference>
<dbReference type="Gene3D" id="2.130.10.10">
    <property type="entry name" value="YVTN repeat-like/Quinoprotein amine dehydrogenase"/>
    <property type="match status" value="1"/>
</dbReference>
<dbReference type="InterPro" id="IPR001155">
    <property type="entry name" value="OxRdtase_FMN_N"/>
</dbReference>
<dbReference type="InterPro" id="IPR013785">
    <property type="entry name" value="Aldolase_TIM"/>
</dbReference>
<dbReference type="InterPro" id="IPR045247">
    <property type="entry name" value="Oye-like"/>
</dbReference>
<gene>
    <name evidence="3" type="ORF">MVEN_00778600</name>
</gene>
<dbReference type="GO" id="GO:0016491">
    <property type="term" value="F:oxidoreductase activity"/>
    <property type="evidence" value="ECO:0007669"/>
    <property type="project" value="InterPro"/>
</dbReference>
<keyword evidence="4" id="KW-1185">Reference proteome</keyword>
<proteinExistence type="predicted"/>
<name>A0A8H6YFZ7_9AGAR</name>
<dbReference type="InterPro" id="IPR015943">
    <property type="entry name" value="WD40/YVTN_repeat-like_dom_sf"/>
</dbReference>
<dbReference type="InterPro" id="IPR036322">
    <property type="entry name" value="WD40_repeat_dom_sf"/>
</dbReference>
<evidence type="ECO:0000256" key="1">
    <source>
        <dbReference type="SAM" id="MobiDB-lite"/>
    </source>
</evidence>
<feature type="domain" description="NADH:flavin oxidoreductase/NADH oxidase N-terminal" evidence="2">
    <location>
        <begin position="28"/>
        <end position="87"/>
    </location>
</feature>
<dbReference type="SUPFAM" id="SSF50978">
    <property type="entry name" value="WD40 repeat-like"/>
    <property type="match status" value="1"/>
</dbReference>
<evidence type="ECO:0000259" key="2">
    <source>
        <dbReference type="Pfam" id="PF00724"/>
    </source>
</evidence>
<feature type="compositionally biased region" description="Acidic residues" evidence="1">
    <location>
        <begin position="181"/>
        <end position="197"/>
    </location>
</feature>
<feature type="region of interest" description="Disordered" evidence="1">
    <location>
        <begin position="170"/>
        <end position="236"/>
    </location>
</feature>
<dbReference type="GO" id="GO:0010181">
    <property type="term" value="F:FMN binding"/>
    <property type="evidence" value="ECO:0007669"/>
    <property type="project" value="InterPro"/>
</dbReference>
<protein>
    <submittedName>
        <fullName evidence="3">Catabolite degradation</fullName>
    </submittedName>
</protein>
<dbReference type="SUPFAM" id="SSF51395">
    <property type="entry name" value="FMN-linked oxidoreductases"/>
    <property type="match status" value="1"/>
</dbReference>
<dbReference type="PANTHER" id="PTHR22893:SF91">
    <property type="entry name" value="NADPH DEHYDROGENASE 2-RELATED"/>
    <property type="match status" value="1"/>
</dbReference>
<accession>A0A8H6YFZ7</accession>